<dbReference type="AlphaFoldDB" id="D2V5Q6"/>
<dbReference type="GO" id="GO:0007015">
    <property type="term" value="P:actin filament organization"/>
    <property type="evidence" value="ECO:0007669"/>
    <property type="project" value="TreeGrafter"/>
</dbReference>
<keyword evidence="1 7" id="KW-0728">SH3 domain</keyword>
<dbReference type="RefSeq" id="XP_002680436.1">
    <property type="nucleotide sequence ID" value="XM_002680390.1"/>
</dbReference>
<dbReference type="SMART" id="SM00242">
    <property type="entry name" value="MYSc"/>
    <property type="match status" value="1"/>
</dbReference>
<dbReference type="Gene3D" id="1.20.120.720">
    <property type="entry name" value="Myosin VI head, motor domain, U50 subdomain"/>
    <property type="match status" value="1"/>
</dbReference>
<proteinExistence type="inferred from homology"/>
<dbReference type="PROSITE" id="PS51757">
    <property type="entry name" value="TH1"/>
    <property type="match status" value="1"/>
</dbReference>
<dbReference type="FunFam" id="1.10.10.820:FF:000001">
    <property type="entry name" value="Myosin heavy chain"/>
    <property type="match status" value="1"/>
</dbReference>
<dbReference type="Gene3D" id="3.40.850.10">
    <property type="entry name" value="Kinesin motor domain"/>
    <property type="match status" value="1"/>
</dbReference>
<dbReference type="STRING" id="5762.D2V5Q6"/>
<dbReference type="GeneID" id="8849247"/>
<dbReference type="Pfam" id="PF00018">
    <property type="entry name" value="SH3_1"/>
    <property type="match status" value="1"/>
</dbReference>
<comment type="caution">
    <text evidence="8">Lacks conserved residue(s) required for the propagation of feature annotation.</text>
</comment>
<reference evidence="12 13" key="1">
    <citation type="journal article" date="2010" name="Cell">
        <title>The genome of Naegleria gruberi illuminates early eukaryotic versatility.</title>
        <authorList>
            <person name="Fritz-Laylin L.K."/>
            <person name="Prochnik S.E."/>
            <person name="Ginger M.L."/>
            <person name="Dacks J.B."/>
            <person name="Carpenter M.L."/>
            <person name="Field M.C."/>
            <person name="Kuo A."/>
            <person name="Paredez A."/>
            <person name="Chapman J."/>
            <person name="Pham J."/>
            <person name="Shu S."/>
            <person name="Neupane R."/>
            <person name="Cipriano M."/>
            <person name="Mancuso J."/>
            <person name="Tu H."/>
            <person name="Salamov A."/>
            <person name="Lindquist E."/>
            <person name="Shapiro H."/>
            <person name="Lucas S."/>
            <person name="Grigoriev I.V."/>
            <person name="Cande W.Z."/>
            <person name="Fulton C."/>
            <person name="Rokhsar D.S."/>
            <person name="Dawson S.C."/>
        </authorList>
    </citation>
    <scope>NUCLEOTIDE SEQUENCE [LARGE SCALE GENOMIC DNA]</scope>
    <source>
        <strain evidence="12 13">NEG-M</strain>
    </source>
</reference>
<evidence type="ECO:0000256" key="4">
    <source>
        <dbReference type="ARBA" id="ARBA00023123"/>
    </source>
</evidence>
<protein>
    <submittedName>
        <fullName evidence="12">Myosin</fullName>
    </submittedName>
</protein>
<keyword evidence="4 8" id="KW-0518">Myosin</keyword>
<dbReference type="InterPro" id="IPR036961">
    <property type="entry name" value="Kinesin_motor_dom_sf"/>
</dbReference>
<evidence type="ECO:0000313" key="12">
    <source>
        <dbReference type="EMBL" id="EFC47692.1"/>
    </source>
</evidence>
<feature type="domain" description="SH3" evidence="9">
    <location>
        <begin position="975"/>
        <end position="1039"/>
    </location>
</feature>
<dbReference type="eggNOG" id="KOG0162">
    <property type="taxonomic scope" value="Eukaryota"/>
</dbReference>
<dbReference type="GO" id="GO:0000146">
    <property type="term" value="F:microfilament motor activity"/>
    <property type="evidence" value="ECO:0007669"/>
    <property type="project" value="TreeGrafter"/>
</dbReference>
<feature type="region of interest" description="Actin-binding" evidence="8">
    <location>
        <begin position="528"/>
        <end position="550"/>
    </location>
</feature>
<keyword evidence="13" id="KW-1185">Reference proteome</keyword>
<dbReference type="GO" id="GO:0005737">
    <property type="term" value="C:cytoplasm"/>
    <property type="evidence" value="ECO:0007669"/>
    <property type="project" value="TreeGrafter"/>
</dbReference>
<keyword evidence="2" id="KW-0547">Nucleotide-binding</keyword>
<dbReference type="CDD" id="cd00174">
    <property type="entry name" value="SH3"/>
    <property type="match status" value="1"/>
</dbReference>
<evidence type="ECO:0000259" key="10">
    <source>
        <dbReference type="PROSITE" id="PS51456"/>
    </source>
</evidence>
<dbReference type="Proteomes" id="UP000006671">
    <property type="component" value="Unassembled WGS sequence"/>
</dbReference>
<keyword evidence="5" id="KW-0505">Motor protein</keyword>
<keyword evidence="3" id="KW-0067">ATP-binding</keyword>
<dbReference type="InParanoid" id="D2V5Q6"/>
<gene>
    <name evidence="12" type="ORF">NAEGRDRAFT_64166</name>
</gene>
<dbReference type="SMART" id="SM00326">
    <property type="entry name" value="SH3"/>
    <property type="match status" value="1"/>
</dbReference>
<dbReference type="PROSITE" id="PS51456">
    <property type="entry name" value="MYOSIN_MOTOR"/>
    <property type="match status" value="1"/>
</dbReference>
<dbReference type="OrthoDB" id="10413379at2759"/>
<feature type="domain" description="TH1" evidence="11">
    <location>
        <begin position="688"/>
        <end position="880"/>
    </location>
</feature>
<dbReference type="PANTHER" id="PTHR13140">
    <property type="entry name" value="MYOSIN"/>
    <property type="match status" value="1"/>
</dbReference>
<organism evidence="13">
    <name type="scientific">Naegleria gruberi</name>
    <name type="common">Amoeba</name>
    <dbReference type="NCBI Taxonomy" id="5762"/>
    <lineage>
        <taxon>Eukaryota</taxon>
        <taxon>Discoba</taxon>
        <taxon>Heterolobosea</taxon>
        <taxon>Tetramitia</taxon>
        <taxon>Eutetramitia</taxon>
        <taxon>Vahlkampfiidae</taxon>
        <taxon>Naegleria</taxon>
    </lineage>
</organism>
<comment type="similarity">
    <text evidence="8">Belongs to the TRAFAC class myosin-kinesin ATPase superfamily. Myosin family.</text>
</comment>
<dbReference type="PANTHER" id="PTHR13140:SF729">
    <property type="entry name" value="UNCONVENTIONAL MYOSIN-IE"/>
    <property type="match status" value="1"/>
</dbReference>
<evidence type="ECO:0000259" key="11">
    <source>
        <dbReference type="PROSITE" id="PS51757"/>
    </source>
</evidence>
<dbReference type="SUPFAM" id="SSF50044">
    <property type="entry name" value="SH3-domain"/>
    <property type="match status" value="1"/>
</dbReference>
<dbReference type="InterPro" id="IPR036028">
    <property type="entry name" value="SH3-like_dom_sf"/>
</dbReference>
<keyword evidence="6 8" id="KW-0009">Actin-binding</keyword>
<evidence type="ECO:0000256" key="1">
    <source>
        <dbReference type="ARBA" id="ARBA00022443"/>
    </source>
</evidence>
<evidence type="ECO:0000256" key="5">
    <source>
        <dbReference type="ARBA" id="ARBA00023175"/>
    </source>
</evidence>
<name>D2V5Q6_NAEGR</name>
<feature type="domain" description="Myosin motor" evidence="10">
    <location>
        <begin position="1"/>
        <end position="650"/>
    </location>
</feature>
<evidence type="ECO:0000313" key="13">
    <source>
        <dbReference type="Proteomes" id="UP000006671"/>
    </source>
</evidence>
<dbReference type="SUPFAM" id="SSF52540">
    <property type="entry name" value="P-loop containing nucleoside triphosphate hydrolases"/>
    <property type="match status" value="1"/>
</dbReference>
<dbReference type="PRINTS" id="PR00193">
    <property type="entry name" value="MYOSINHEAVY"/>
</dbReference>
<evidence type="ECO:0000256" key="3">
    <source>
        <dbReference type="ARBA" id="ARBA00022840"/>
    </source>
</evidence>
<dbReference type="VEuPathDB" id="AmoebaDB:NAEGRDRAFT_64166"/>
<dbReference type="KEGG" id="ngr:NAEGRDRAFT_64166"/>
<evidence type="ECO:0000256" key="2">
    <source>
        <dbReference type="ARBA" id="ARBA00022741"/>
    </source>
</evidence>
<evidence type="ECO:0000256" key="7">
    <source>
        <dbReference type="PROSITE-ProRule" id="PRU00192"/>
    </source>
</evidence>
<dbReference type="PROSITE" id="PS50002">
    <property type="entry name" value="SH3"/>
    <property type="match status" value="1"/>
</dbReference>
<dbReference type="Gene3D" id="2.30.30.40">
    <property type="entry name" value="SH3 Domains"/>
    <property type="match status" value="1"/>
</dbReference>
<evidence type="ECO:0000259" key="9">
    <source>
        <dbReference type="PROSITE" id="PS50002"/>
    </source>
</evidence>
<dbReference type="GO" id="GO:0051015">
    <property type="term" value="F:actin filament binding"/>
    <property type="evidence" value="ECO:0007669"/>
    <property type="project" value="TreeGrafter"/>
</dbReference>
<dbReference type="GO" id="GO:0016459">
    <property type="term" value="C:myosin complex"/>
    <property type="evidence" value="ECO:0007669"/>
    <property type="project" value="UniProtKB-KW"/>
</dbReference>
<accession>D2V5Q6</accession>
<evidence type="ECO:0000256" key="8">
    <source>
        <dbReference type="PROSITE-ProRule" id="PRU00782"/>
    </source>
</evidence>
<dbReference type="PRINTS" id="PR00452">
    <property type="entry name" value="SH3DOMAIN"/>
</dbReference>
<dbReference type="Gene3D" id="1.20.5.4820">
    <property type="match status" value="1"/>
</dbReference>
<dbReference type="Pfam" id="PF06017">
    <property type="entry name" value="Myosin_TH1"/>
    <property type="match status" value="1"/>
</dbReference>
<dbReference type="InterPro" id="IPR027417">
    <property type="entry name" value="P-loop_NTPase"/>
</dbReference>
<dbReference type="GO" id="GO:0005886">
    <property type="term" value="C:plasma membrane"/>
    <property type="evidence" value="ECO:0007669"/>
    <property type="project" value="TreeGrafter"/>
</dbReference>
<dbReference type="GO" id="GO:0005524">
    <property type="term" value="F:ATP binding"/>
    <property type="evidence" value="ECO:0007669"/>
    <property type="project" value="UniProtKB-KW"/>
</dbReference>
<dbReference type="EMBL" id="GG738853">
    <property type="protein sequence ID" value="EFC47692.1"/>
    <property type="molecule type" value="Genomic_DNA"/>
</dbReference>
<sequence length="1051" mass="120610">MILLRNATDNDIVNNLRTRYINNTIYSYISDVLISVNPYEPIHGLYSHEQVDIYKNRYFNEVPPHLYAIAEKAYRNLQRESGSGKTEACKEILKYVSIVSGNDEDVLRVKNIISESNPLLEAFGNAKTTRNDNSSRFGKYFEIMFDSIGKPLGGEITIYLLEKSRICNVPKGERSFHIFYQMIRGIDSKIKDALGILNIEEYYFLNHSNCDSISGVNDAERFQTTVRAMTSMGIDQENQLRIFKYLSAILLLGNLQFSENGTSTKVINRKHLLKCASLLNIDETLLEGAMTKRIIYAEGRPIETLHNSIQAKNTRDALAKLIYERVFHFVLKNVNNAMKCSDFDLTIDILDIYGFEVFESNSFEQLISNYVNEKLQNIFSDMVIKSEIDEYEEEGVPHSTGNHVSNKPICELIDGNNPPGIMALLDSICAYSSAEDSYEADKKFLEALSTINNKNFSKRSNSFIVEHYAGPVSYNGFSFTEKNKDSLSRDVISCIQSTNDNLLYRFFPDNTDSKKRPPTASAKIRKSIDELIQSISIRETHYIRCIKPNETKQPRQLDLKKALHQVKYLGLLENVKLRRNGYCYRDSFAEFFNKYRVLFRNTVDWSGSIEQGALAILSDCDIPSTEYFIGKSKIFLKSPASVAVLDELMDRYYHSKATIIARAFRRYQFKKYLQSLKAKALDVLRDKKQRRRNSVCREYRGDYLDFFNNAQLLEIMQPYKHEGGVFFADHFKRPKAKLFKSEPAMARLQGIITQKAIYFISRSKVKERFCLSIYKRIPFSQLDCVILSNLPDNWMCIKILDDCAIFCQSEHKVEFLTILDDLYKKEIGGDLHILFSNDYEYEYKKKKFKKVEFITDYTNRHRESVIQSTKTFNFQITVSKGLSYEQVCEIAKKSFSKLTSSQKSHNSSFGLALGSLGNCPKLPVVVEPIANALPPPLPKTKPIVIDSDDQIKLPIIEQPPTIVESNQNDDPIDENQPTRLLVLYDYHAALEDELTLKDGDVVNLIKMNSDGWGLGEIVDPGDRKKVGFFPLNYCVDENSFLNFYSNSDTLQ</sequence>
<dbReference type="GO" id="GO:0006897">
    <property type="term" value="P:endocytosis"/>
    <property type="evidence" value="ECO:0007669"/>
    <property type="project" value="TreeGrafter"/>
</dbReference>
<dbReference type="InterPro" id="IPR010926">
    <property type="entry name" value="Myosin_TH1"/>
</dbReference>
<evidence type="ECO:0000256" key="6">
    <source>
        <dbReference type="ARBA" id="ARBA00023203"/>
    </source>
</evidence>
<dbReference type="Gene3D" id="1.10.10.820">
    <property type="match status" value="1"/>
</dbReference>
<dbReference type="InterPro" id="IPR001609">
    <property type="entry name" value="Myosin_head_motor_dom-like"/>
</dbReference>
<dbReference type="Pfam" id="PF00063">
    <property type="entry name" value="Myosin_head"/>
    <property type="match status" value="1"/>
</dbReference>
<dbReference type="InterPro" id="IPR001452">
    <property type="entry name" value="SH3_domain"/>
</dbReference>
<dbReference type="Gene3D" id="1.20.58.530">
    <property type="match status" value="1"/>
</dbReference>